<evidence type="ECO:0000256" key="1">
    <source>
        <dbReference type="ARBA" id="ARBA00010169"/>
    </source>
</evidence>
<name>A0A1F5H541_9BACT</name>
<dbReference type="GO" id="GO:0010038">
    <property type="term" value="P:response to metal ion"/>
    <property type="evidence" value="ECO:0007669"/>
    <property type="project" value="InterPro"/>
</dbReference>
<comment type="similarity">
    <text evidence="1">Belongs to the CutA family.</text>
</comment>
<dbReference type="PANTHER" id="PTHR23419:SF8">
    <property type="entry name" value="FI09726P"/>
    <property type="match status" value="1"/>
</dbReference>
<dbReference type="InterPro" id="IPR015867">
    <property type="entry name" value="N-reg_PII/ATP_PRibTrfase_C"/>
</dbReference>
<dbReference type="EMBL" id="MFBH01000032">
    <property type="protein sequence ID" value="OGD99221.1"/>
    <property type="molecule type" value="Genomic_DNA"/>
</dbReference>
<dbReference type="AlphaFoldDB" id="A0A1F5H541"/>
<dbReference type="PANTHER" id="PTHR23419">
    <property type="entry name" value="DIVALENT CATION TOLERANCE CUTA-RELATED"/>
    <property type="match status" value="1"/>
</dbReference>
<dbReference type="Proteomes" id="UP000178393">
    <property type="component" value="Unassembled WGS sequence"/>
</dbReference>
<dbReference type="InterPro" id="IPR004323">
    <property type="entry name" value="Ion_tolerance_CutA"/>
</dbReference>
<evidence type="ECO:0000313" key="3">
    <source>
        <dbReference type="Proteomes" id="UP000178393"/>
    </source>
</evidence>
<accession>A0A1F5H541</accession>
<dbReference type="InterPro" id="IPR011322">
    <property type="entry name" value="N-reg_PII-like_a/b"/>
</dbReference>
<gene>
    <name evidence="2" type="ORF">A2W45_02110</name>
</gene>
<dbReference type="SUPFAM" id="SSF54913">
    <property type="entry name" value="GlnB-like"/>
    <property type="match status" value="1"/>
</dbReference>
<comment type="caution">
    <text evidence="2">The sequence shown here is derived from an EMBL/GenBank/DDBJ whole genome shotgun (WGS) entry which is preliminary data.</text>
</comment>
<sequence>MHSLCIIPFVILVYITCKSITQAKRIGKHLVTNRLAACINIFPNMQSSYFWPPEAKKLINDREVVLIAKTIAKNFKKIEKEITRLHSYKIPCVFSIKVDKVNKPYLDWLSSEVS</sequence>
<evidence type="ECO:0008006" key="4">
    <source>
        <dbReference type="Google" id="ProtNLM"/>
    </source>
</evidence>
<protein>
    <recommendedName>
        <fullName evidence="4">Cation tolerance protein CutA</fullName>
    </recommendedName>
</protein>
<proteinExistence type="inferred from homology"/>
<dbReference type="Pfam" id="PF03091">
    <property type="entry name" value="CutA1"/>
    <property type="match status" value="1"/>
</dbReference>
<organism evidence="2 3">
    <name type="scientific">Candidatus Curtissbacteria bacterium RIFCSPHIGHO2_12_41_11</name>
    <dbReference type="NCBI Taxonomy" id="1797718"/>
    <lineage>
        <taxon>Bacteria</taxon>
        <taxon>Candidatus Curtissiibacteriota</taxon>
    </lineage>
</organism>
<evidence type="ECO:0000313" key="2">
    <source>
        <dbReference type="EMBL" id="OGD99221.1"/>
    </source>
</evidence>
<dbReference type="GO" id="GO:0005507">
    <property type="term" value="F:copper ion binding"/>
    <property type="evidence" value="ECO:0007669"/>
    <property type="project" value="TreeGrafter"/>
</dbReference>
<reference evidence="2 3" key="1">
    <citation type="journal article" date="2016" name="Nat. Commun.">
        <title>Thousands of microbial genomes shed light on interconnected biogeochemical processes in an aquifer system.</title>
        <authorList>
            <person name="Anantharaman K."/>
            <person name="Brown C.T."/>
            <person name="Hug L.A."/>
            <person name="Sharon I."/>
            <person name="Castelle C.J."/>
            <person name="Probst A.J."/>
            <person name="Thomas B.C."/>
            <person name="Singh A."/>
            <person name="Wilkins M.J."/>
            <person name="Karaoz U."/>
            <person name="Brodie E.L."/>
            <person name="Williams K.H."/>
            <person name="Hubbard S.S."/>
            <person name="Banfield J.F."/>
        </authorList>
    </citation>
    <scope>NUCLEOTIDE SEQUENCE [LARGE SCALE GENOMIC DNA]</scope>
</reference>
<dbReference type="Gene3D" id="3.30.70.120">
    <property type="match status" value="1"/>
</dbReference>